<keyword evidence="5 10" id="KW-1133">Transmembrane helix</keyword>
<dbReference type="GO" id="GO:1903425">
    <property type="term" value="F:fluoride transmembrane transporter activity"/>
    <property type="evidence" value="ECO:0007669"/>
    <property type="project" value="TreeGrafter"/>
</dbReference>
<dbReference type="PANTHER" id="PTHR28259:SF1">
    <property type="entry name" value="FLUORIDE EXPORT PROTEIN 1-RELATED"/>
    <property type="match status" value="1"/>
</dbReference>
<feature type="transmembrane region" description="Helical" evidence="10">
    <location>
        <begin position="449"/>
        <end position="470"/>
    </location>
</feature>
<evidence type="ECO:0000256" key="6">
    <source>
        <dbReference type="ARBA" id="ARBA00023136"/>
    </source>
</evidence>
<feature type="transmembrane region" description="Helical" evidence="10">
    <location>
        <begin position="163"/>
        <end position="185"/>
    </location>
</feature>
<feature type="region of interest" description="Disordered" evidence="9">
    <location>
        <begin position="1"/>
        <end position="28"/>
    </location>
</feature>
<keyword evidence="3" id="KW-1003">Cell membrane</keyword>
<feature type="transmembrane region" description="Helical" evidence="10">
    <location>
        <begin position="410"/>
        <end position="428"/>
    </location>
</feature>
<evidence type="ECO:0000313" key="11">
    <source>
        <dbReference type="EMBL" id="OAL37563.1"/>
    </source>
</evidence>
<evidence type="ECO:0000313" key="12">
    <source>
        <dbReference type="Proteomes" id="UP000185904"/>
    </source>
</evidence>
<feature type="transmembrane region" description="Helical" evidence="10">
    <location>
        <begin position="307"/>
        <end position="334"/>
    </location>
</feature>
<feature type="compositionally biased region" description="Low complexity" evidence="9">
    <location>
        <begin position="136"/>
        <end position="148"/>
    </location>
</feature>
<dbReference type="OrthoDB" id="409792at2759"/>
<organism evidence="11 12">
    <name type="scientific">Fonsecaea nubica</name>
    <dbReference type="NCBI Taxonomy" id="856822"/>
    <lineage>
        <taxon>Eukaryota</taxon>
        <taxon>Fungi</taxon>
        <taxon>Dikarya</taxon>
        <taxon>Ascomycota</taxon>
        <taxon>Pezizomycotina</taxon>
        <taxon>Eurotiomycetes</taxon>
        <taxon>Chaetothyriomycetidae</taxon>
        <taxon>Chaetothyriales</taxon>
        <taxon>Herpotrichiellaceae</taxon>
        <taxon>Fonsecaea</taxon>
    </lineage>
</organism>
<evidence type="ECO:0000256" key="9">
    <source>
        <dbReference type="SAM" id="MobiDB-lite"/>
    </source>
</evidence>
<protein>
    <submittedName>
        <fullName evidence="11">Uncharacterized protein</fullName>
    </submittedName>
</protein>
<comment type="similarity">
    <text evidence="7">Belongs to the fluoride channel Fluc/FEX (TC 1.A.43) family.</text>
</comment>
<gene>
    <name evidence="11" type="ORF">AYO20_03070</name>
</gene>
<keyword evidence="6 10" id="KW-0472">Membrane</keyword>
<comment type="function">
    <text evidence="1">Fluoride channel required for the rapid expulsion of cytoplasmic fluoride.</text>
</comment>
<evidence type="ECO:0000256" key="10">
    <source>
        <dbReference type="SAM" id="Phobius"/>
    </source>
</evidence>
<dbReference type="Pfam" id="PF02537">
    <property type="entry name" value="CRCB"/>
    <property type="match status" value="2"/>
</dbReference>
<comment type="subcellular location">
    <subcellularLocation>
        <location evidence="2">Cell membrane</location>
        <topology evidence="2">Multi-pass membrane protein</topology>
    </subcellularLocation>
</comment>
<accession>A0A178D8K3</accession>
<evidence type="ECO:0000256" key="7">
    <source>
        <dbReference type="ARBA" id="ARBA00035120"/>
    </source>
</evidence>
<feature type="transmembrane region" description="Helical" evidence="10">
    <location>
        <begin position="482"/>
        <end position="507"/>
    </location>
</feature>
<evidence type="ECO:0000256" key="4">
    <source>
        <dbReference type="ARBA" id="ARBA00022692"/>
    </source>
</evidence>
<dbReference type="GO" id="GO:0005886">
    <property type="term" value="C:plasma membrane"/>
    <property type="evidence" value="ECO:0007669"/>
    <property type="project" value="UniProtKB-SubCell"/>
</dbReference>
<dbReference type="EMBL" id="LVCJ01000014">
    <property type="protein sequence ID" value="OAL37563.1"/>
    <property type="molecule type" value="Genomic_DNA"/>
</dbReference>
<dbReference type="Proteomes" id="UP000185904">
    <property type="component" value="Unassembled WGS sequence"/>
</dbReference>
<feature type="transmembrane region" description="Helical" evidence="10">
    <location>
        <begin position="380"/>
        <end position="398"/>
    </location>
</feature>
<name>A0A178D8K3_9EURO</name>
<evidence type="ECO:0000256" key="2">
    <source>
        <dbReference type="ARBA" id="ARBA00004651"/>
    </source>
</evidence>
<comment type="catalytic activity">
    <reaction evidence="8">
        <text>fluoride(in) = fluoride(out)</text>
        <dbReference type="Rhea" id="RHEA:76159"/>
        <dbReference type="ChEBI" id="CHEBI:17051"/>
    </reaction>
    <physiologicalReaction direction="left-to-right" evidence="8">
        <dbReference type="Rhea" id="RHEA:76160"/>
    </physiologicalReaction>
</comment>
<dbReference type="PANTHER" id="PTHR28259">
    <property type="entry name" value="FLUORIDE EXPORT PROTEIN 1-RELATED"/>
    <property type="match status" value="1"/>
</dbReference>
<reference evidence="11 12" key="1">
    <citation type="submission" date="2016-03" db="EMBL/GenBank/DDBJ databases">
        <title>The draft genome sequence of Fonsecaea nubica causative agent of cutaneous subcutaneous infection in human host.</title>
        <authorList>
            <person name="Costa F."/>
            <person name="Sybren D.H."/>
            <person name="Raittz R.T."/>
            <person name="Weiss V.A."/>
            <person name="Leao A.C."/>
            <person name="Gomes R."/>
            <person name="De Souza E.M."/>
            <person name="Pedrosa F.O."/>
            <person name="Steffens M.B."/>
            <person name="Bombassaro A."/>
            <person name="Tadra-Sfeir M.Z."/>
            <person name="Moreno L.F."/>
            <person name="Najafzadeh M.J."/>
            <person name="Felipe M.S."/>
            <person name="Teixeira M."/>
            <person name="Sun J."/>
            <person name="Xi L."/>
            <person name="Castro M.A."/>
            <person name="Vicente V.A."/>
        </authorList>
    </citation>
    <scope>NUCLEOTIDE SEQUENCE [LARGE SCALE GENOMIC DNA]</scope>
    <source>
        <strain evidence="11 12">CBS 269.64</strain>
    </source>
</reference>
<keyword evidence="12" id="KW-1185">Reference proteome</keyword>
<dbReference type="RefSeq" id="XP_022502575.1">
    <property type="nucleotide sequence ID" value="XM_022641373.1"/>
</dbReference>
<dbReference type="GeneID" id="34586492"/>
<dbReference type="InterPro" id="IPR003691">
    <property type="entry name" value="FluC"/>
</dbReference>
<feature type="region of interest" description="Disordered" evidence="9">
    <location>
        <begin position="122"/>
        <end position="158"/>
    </location>
</feature>
<evidence type="ECO:0000256" key="1">
    <source>
        <dbReference type="ARBA" id="ARBA00002598"/>
    </source>
</evidence>
<feature type="transmembrane region" description="Helical" evidence="10">
    <location>
        <begin position="197"/>
        <end position="219"/>
    </location>
</feature>
<sequence length="519" mass="56523">MAEKDLENGQPADDNVDAINAWDPNKDEGEYVNLIRSISTYRDEVQHLESGQNPQSQADGDDVALSELAIPQPVEQPGDMSREAFETGEQTAHRHSVAHRNLGENGELTELAIPAPIPSQTRADEQDFNLGSTNDSRFSGSSTSQVSSTRPQEEKPARQSRTVIAYTELCAISWMIFFSMLGTLARLGVQAISVYPYSVFPSPVLWANLGGSLFLGLLLEDRSLFRYAVKVDTDSESFHNEVDRVKKTLPLYIGLATGFCGSFTSFSTFITDAVFALTNQLPPSAATSPFHSISQEQMHSRSGGYSFMALLGILIIQSAVSLAALKAGAHLAVALQTMIPSLPTTLLHRILDPISIPLGWGCWLGAVVICIWPPEDEWRYQVLFAIVLAPPGTLLRFYLSKTLNGRITGFPLGTFIANIFGTIIEAMCMDLQHASSIMADISDFNSAPCAVLQGVMLGFCGCVTTVSTWVGELNSLQRKHAWIYGIISVGVALAFQIVIMGTMIWTVGYSQHCSSRTIA</sequence>
<feature type="transmembrane region" description="Helical" evidence="10">
    <location>
        <begin position="354"/>
        <end position="373"/>
    </location>
</feature>
<evidence type="ECO:0000256" key="5">
    <source>
        <dbReference type="ARBA" id="ARBA00022989"/>
    </source>
</evidence>
<keyword evidence="4 10" id="KW-0812">Transmembrane</keyword>
<evidence type="ECO:0000256" key="8">
    <source>
        <dbReference type="ARBA" id="ARBA00035585"/>
    </source>
</evidence>
<comment type="caution">
    <text evidence="11">The sequence shown here is derived from an EMBL/GenBank/DDBJ whole genome shotgun (WGS) entry which is preliminary data.</text>
</comment>
<evidence type="ECO:0000256" key="3">
    <source>
        <dbReference type="ARBA" id="ARBA00022475"/>
    </source>
</evidence>
<proteinExistence type="inferred from homology"/>
<dbReference type="AlphaFoldDB" id="A0A178D8K3"/>